<keyword evidence="5 7" id="KW-1133">Transmembrane helix</keyword>
<feature type="transmembrane region" description="Helical" evidence="7">
    <location>
        <begin position="188"/>
        <end position="208"/>
    </location>
</feature>
<keyword evidence="4 7" id="KW-0812">Transmembrane</keyword>
<reference evidence="9" key="3">
    <citation type="submission" date="2016-03" db="UniProtKB">
        <authorList>
            <consortium name="EnsemblProtists"/>
        </authorList>
    </citation>
    <scope>IDENTIFICATION</scope>
</reference>
<evidence type="ECO:0000256" key="4">
    <source>
        <dbReference type="ARBA" id="ARBA00022692"/>
    </source>
</evidence>
<dbReference type="Gene3D" id="1.20.1250.20">
    <property type="entry name" value="MFS general substrate transporter like domains"/>
    <property type="match status" value="1"/>
</dbReference>
<dbReference type="HOGENOM" id="CLU_027837_0_0_1"/>
<dbReference type="PaxDb" id="55529-EKX41851"/>
<protein>
    <recommendedName>
        <fullName evidence="11">Folate/biopterin transporter</fullName>
    </recommendedName>
</protein>
<keyword evidence="3" id="KW-0813">Transport</keyword>
<dbReference type="eggNOG" id="ENOG502QRK9">
    <property type="taxonomic scope" value="Eukaryota"/>
</dbReference>
<name>L1J047_GUITC</name>
<feature type="transmembrane region" description="Helical" evidence="7">
    <location>
        <begin position="494"/>
        <end position="515"/>
    </location>
</feature>
<dbReference type="STRING" id="905079.L1J047"/>
<feature type="transmembrane region" description="Helical" evidence="7">
    <location>
        <begin position="416"/>
        <end position="440"/>
    </location>
</feature>
<sequence>MADPSDYDALDDDNNQYKLPENPTITDYVLHPYRGLKSFKDTLLHNFGWKFTTQIGVMYLFVKGLLNSIMGLIKLSYCKKSLQIDGNQCQTMMSIAMTPWAIKGAMGVVSDAYPLLGYHKKSYIIASAFLGTFAFFMLASTPIHVAWLAAIFLFLANFQIATCDLLCEGKYAERMQAKPKTGSTMVSFVWGCFQLGSFIASVFVGPIADNYDPQIIFWVCIPLAASILIPTVMDYLGDEKVEEEKRGIDWSLLKEHTYMILFCLIMAAVAMGNAIIDLLLFQYHQVQALYAVVCSVILCILAFRWLPPQLARCNLYMFISCVLYINISGAQDFWFTADDKCVPGGPAFDYTYYNTYASLVGSVTGWIGIVLFQATMSDWNFRTLFWVTTLIQIVAASFDMLIIARVNIAWGISDKAFYMFGDAVIGNVVGMFGLMPMLVLTSKLVPKGLEATTYALLAGFQNFGGVVSSQIGVYATQAAGIKTKDPCDFENLNMLVLVCHCLLPLIAIPLTFLLIPNKRMTDKLIDDEGREIEDDQEDSLLQNPARS</sequence>
<organism evidence="8">
    <name type="scientific">Guillardia theta (strain CCMP2712)</name>
    <name type="common">Cryptophyte</name>
    <dbReference type="NCBI Taxonomy" id="905079"/>
    <lineage>
        <taxon>Eukaryota</taxon>
        <taxon>Cryptophyceae</taxon>
        <taxon>Pyrenomonadales</taxon>
        <taxon>Geminigeraceae</taxon>
        <taxon>Guillardia</taxon>
    </lineage>
</organism>
<evidence type="ECO:0000256" key="1">
    <source>
        <dbReference type="ARBA" id="ARBA00004141"/>
    </source>
</evidence>
<accession>L1J047</accession>
<feature type="transmembrane region" description="Helical" evidence="7">
    <location>
        <begin position="122"/>
        <end position="139"/>
    </location>
</feature>
<keyword evidence="6 7" id="KW-0472">Membrane</keyword>
<dbReference type="KEGG" id="gtt:GUITHDRAFT_88253"/>
<dbReference type="Proteomes" id="UP000011087">
    <property type="component" value="Unassembled WGS sequence"/>
</dbReference>
<comment type="subcellular location">
    <subcellularLocation>
        <location evidence="1">Membrane</location>
        <topology evidence="1">Multi-pass membrane protein</topology>
    </subcellularLocation>
</comment>
<gene>
    <name evidence="8" type="ORF">GUITHDRAFT_88253</name>
</gene>
<dbReference type="OrthoDB" id="754047at2759"/>
<dbReference type="EMBL" id="JH993020">
    <property type="protein sequence ID" value="EKX41851.1"/>
    <property type="molecule type" value="Genomic_DNA"/>
</dbReference>
<dbReference type="PANTHER" id="PTHR31585">
    <property type="entry name" value="FOLATE-BIOPTERIN TRANSPORTER 1, CHLOROPLASTIC"/>
    <property type="match status" value="1"/>
</dbReference>
<evidence type="ECO:0000256" key="7">
    <source>
        <dbReference type="SAM" id="Phobius"/>
    </source>
</evidence>
<feature type="transmembrane region" description="Helical" evidence="7">
    <location>
        <begin position="350"/>
        <end position="372"/>
    </location>
</feature>
<reference evidence="8 10" key="1">
    <citation type="journal article" date="2012" name="Nature">
        <title>Algal genomes reveal evolutionary mosaicism and the fate of nucleomorphs.</title>
        <authorList>
            <consortium name="DOE Joint Genome Institute"/>
            <person name="Curtis B.A."/>
            <person name="Tanifuji G."/>
            <person name="Burki F."/>
            <person name="Gruber A."/>
            <person name="Irimia M."/>
            <person name="Maruyama S."/>
            <person name="Arias M.C."/>
            <person name="Ball S.G."/>
            <person name="Gile G.H."/>
            <person name="Hirakawa Y."/>
            <person name="Hopkins J.F."/>
            <person name="Kuo A."/>
            <person name="Rensing S.A."/>
            <person name="Schmutz J."/>
            <person name="Symeonidi A."/>
            <person name="Elias M."/>
            <person name="Eveleigh R.J."/>
            <person name="Herman E.K."/>
            <person name="Klute M.J."/>
            <person name="Nakayama T."/>
            <person name="Obornik M."/>
            <person name="Reyes-Prieto A."/>
            <person name="Armbrust E.V."/>
            <person name="Aves S.J."/>
            <person name="Beiko R.G."/>
            <person name="Coutinho P."/>
            <person name="Dacks J.B."/>
            <person name="Durnford D.G."/>
            <person name="Fast N.M."/>
            <person name="Green B.R."/>
            <person name="Grisdale C.J."/>
            <person name="Hempel F."/>
            <person name="Henrissat B."/>
            <person name="Hoppner M.P."/>
            <person name="Ishida K."/>
            <person name="Kim E."/>
            <person name="Koreny L."/>
            <person name="Kroth P.G."/>
            <person name="Liu Y."/>
            <person name="Malik S.B."/>
            <person name="Maier U.G."/>
            <person name="McRose D."/>
            <person name="Mock T."/>
            <person name="Neilson J.A."/>
            <person name="Onodera N.T."/>
            <person name="Poole A.M."/>
            <person name="Pritham E.J."/>
            <person name="Richards T.A."/>
            <person name="Rocap G."/>
            <person name="Roy S.W."/>
            <person name="Sarai C."/>
            <person name="Schaack S."/>
            <person name="Shirato S."/>
            <person name="Slamovits C.H."/>
            <person name="Spencer D.F."/>
            <person name="Suzuki S."/>
            <person name="Worden A.Z."/>
            <person name="Zauner S."/>
            <person name="Barry K."/>
            <person name="Bell C."/>
            <person name="Bharti A.K."/>
            <person name="Crow J.A."/>
            <person name="Grimwood J."/>
            <person name="Kramer R."/>
            <person name="Lindquist E."/>
            <person name="Lucas S."/>
            <person name="Salamov A."/>
            <person name="McFadden G.I."/>
            <person name="Lane C.E."/>
            <person name="Keeling P.J."/>
            <person name="Gray M.W."/>
            <person name="Grigoriev I.V."/>
            <person name="Archibald J.M."/>
        </authorList>
    </citation>
    <scope>NUCLEOTIDE SEQUENCE</scope>
    <source>
        <strain evidence="8 10">CCMP2712</strain>
    </source>
</reference>
<dbReference type="Pfam" id="PF03092">
    <property type="entry name" value="BT1"/>
    <property type="match status" value="1"/>
</dbReference>
<dbReference type="InterPro" id="IPR004324">
    <property type="entry name" value="FBT"/>
</dbReference>
<dbReference type="InterPro" id="IPR039309">
    <property type="entry name" value="BT1"/>
</dbReference>
<dbReference type="GeneID" id="17298583"/>
<proteinExistence type="inferred from homology"/>
<dbReference type="InterPro" id="IPR036259">
    <property type="entry name" value="MFS_trans_sf"/>
</dbReference>
<feature type="transmembrane region" description="Helical" evidence="7">
    <location>
        <begin position="452"/>
        <end position="474"/>
    </location>
</feature>
<dbReference type="EnsemblProtists" id="EKX41851">
    <property type="protein sequence ID" value="EKX41851"/>
    <property type="gene ID" value="GUITHDRAFT_88253"/>
</dbReference>
<dbReference type="GO" id="GO:0016020">
    <property type="term" value="C:membrane"/>
    <property type="evidence" value="ECO:0007669"/>
    <property type="project" value="UniProtKB-SubCell"/>
</dbReference>
<dbReference type="OMA" id="AVYINIA"/>
<feature type="transmembrane region" description="Helical" evidence="7">
    <location>
        <begin position="257"/>
        <end position="276"/>
    </location>
</feature>
<evidence type="ECO:0000313" key="9">
    <source>
        <dbReference type="EnsemblProtists" id="EKX41851"/>
    </source>
</evidence>
<evidence type="ECO:0000256" key="6">
    <source>
        <dbReference type="ARBA" id="ARBA00023136"/>
    </source>
</evidence>
<evidence type="ECO:0000256" key="5">
    <source>
        <dbReference type="ARBA" id="ARBA00022989"/>
    </source>
</evidence>
<dbReference type="AlphaFoldDB" id="L1J047"/>
<evidence type="ECO:0008006" key="11">
    <source>
        <dbReference type="Google" id="ProtNLM"/>
    </source>
</evidence>
<evidence type="ECO:0000256" key="2">
    <source>
        <dbReference type="ARBA" id="ARBA00007015"/>
    </source>
</evidence>
<feature type="transmembrane region" description="Helical" evidence="7">
    <location>
        <begin position="51"/>
        <end position="73"/>
    </location>
</feature>
<feature type="transmembrane region" description="Helical" evidence="7">
    <location>
        <begin position="145"/>
        <end position="167"/>
    </location>
</feature>
<evidence type="ECO:0000313" key="8">
    <source>
        <dbReference type="EMBL" id="EKX41851.1"/>
    </source>
</evidence>
<feature type="transmembrane region" description="Helical" evidence="7">
    <location>
        <begin position="214"/>
        <end position="236"/>
    </location>
</feature>
<dbReference type="SUPFAM" id="SSF103473">
    <property type="entry name" value="MFS general substrate transporter"/>
    <property type="match status" value="1"/>
</dbReference>
<comment type="similarity">
    <text evidence="2">Belongs to the major facilitator superfamily. Folate-biopterin transporter (TC 2.A.71) family.</text>
</comment>
<feature type="transmembrane region" description="Helical" evidence="7">
    <location>
        <begin position="288"/>
        <end position="306"/>
    </location>
</feature>
<feature type="transmembrane region" description="Helical" evidence="7">
    <location>
        <begin position="384"/>
        <end position="404"/>
    </location>
</feature>
<keyword evidence="10" id="KW-1185">Reference proteome</keyword>
<feature type="transmembrane region" description="Helical" evidence="7">
    <location>
        <begin position="313"/>
        <end position="330"/>
    </location>
</feature>
<reference evidence="10" key="2">
    <citation type="submission" date="2012-11" db="EMBL/GenBank/DDBJ databases">
        <authorList>
            <person name="Kuo A."/>
            <person name="Curtis B.A."/>
            <person name="Tanifuji G."/>
            <person name="Burki F."/>
            <person name="Gruber A."/>
            <person name="Irimia M."/>
            <person name="Maruyama S."/>
            <person name="Arias M.C."/>
            <person name="Ball S.G."/>
            <person name="Gile G.H."/>
            <person name="Hirakawa Y."/>
            <person name="Hopkins J.F."/>
            <person name="Rensing S.A."/>
            <person name="Schmutz J."/>
            <person name="Symeonidi A."/>
            <person name="Elias M."/>
            <person name="Eveleigh R.J."/>
            <person name="Herman E.K."/>
            <person name="Klute M.J."/>
            <person name="Nakayama T."/>
            <person name="Obornik M."/>
            <person name="Reyes-Prieto A."/>
            <person name="Armbrust E.V."/>
            <person name="Aves S.J."/>
            <person name="Beiko R.G."/>
            <person name="Coutinho P."/>
            <person name="Dacks J.B."/>
            <person name="Durnford D.G."/>
            <person name="Fast N.M."/>
            <person name="Green B.R."/>
            <person name="Grisdale C."/>
            <person name="Hempe F."/>
            <person name="Henrissat B."/>
            <person name="Hoppner M.P."/>
            <person name="Ishida K.-I."/>
            <person name="Kim E."/>
            <person name="Koreny L."/>
            <person name="Kroth P.G."/>
            <person name="Liu Y."/>
            <person name="Malik S.-B."/>
            <person name="Maier U.G."/>
            <person name="McRose D."/>
            <person name="Mock T."/>
            <person name="Neilson J.A."/>
            <person name="Onodera N.T."/>
            <person name="Poole A.M."/>
            <person name="Pritham E.J."/>
            <person name="Richards T.A."/>
            <person name="Rocap G."/>
            <person name="Roy S.W."/>
            <person name="Sarai C."/>
            <person name="Schaack S."/>
            <person name="Shirato S."/>
            <person name="Slamovits C.H."/>
            <person name="Spencer D.F."/>
            <person name="Suzuki S."/>
            <person name="Worden A.Z."/>
            <person name="Zauner S."/>
            <person name="Barry K."/>
            <person name="Bell C."/>
            <person name="Bharti A.K."/>
            <person name="Crow J.A."/>
            <person name="Grimwood J."/>
            <person name="Kramer R."/>
            <person name="Lindquist E."/>
            <person name="Lucas S."/>
            <person name="Salamov A."/>
            <person name="McFadden G.I."/>
            <person name="Lane C.E."/>
            <person name="Keeling P.J."/>
            <person name="Gray M.W."/>
            <person name="Grigoriev I.V."/>
            <person name="Archibald J.M."/>
        </authorList>
    </citation>
    <scope>NUCLEOTIDE SEQUENCE</scope>
    <source>
        <strain evidence="10">CCMP2712</strain>
    </source>
</reference>
<dbReference type="PANTHER" id="PTHR31585:SF51">
    <property type="entry name" value="TRANSPORTER, PUTATIVE-RELATED"/>
    <property type="match status" value="1"/>
</dbReference>
<dbReference type="NCBIfam" id="TIGR00788">
    <property type="entry name" value="fbt"/>
    <property type="match status" value="1"/>
</dbReference>
<evidence type="ECO:0000256" key="3">
    <source>
        <dbReference type="ARBA" id="ARBA00022448"/>
    </source>
</evidence>
<evidence type="ECO:0000313" key="10">
    <source>
        <dbReference type="Proteomes" id="UP000011087"/>
    </source>
</evidence>
<dbReference type="RefSeq" id="XP_005828831.1">
    <property type="nucleotide sequence ID" value="XM_005828774.1"/>
</dbReference>